<dbReference type="CDD" id="cd07005">
    <property type="entry name" value="cupin_WbuC-like"/>
    <property type="match status" value="1"/>
</dbReference>
<dbReference type="NCBIfam" id="TIGR04366">
    <property type="entry name" value="cupin_WbuC"/>
    <property type="match status" value="1"/>
</dbReference>
<proteinExistence type="predicted"/>
<keyword evidence="3" id="KW-1185">Reference proteome</keyword>
<dbReference type="InterPro" id="IPR011051">
    <property type="entry name" value="RmlC_Cupin_sf"/>
</dbReference>
<dbReference type="EMBL" id="AP026966">
    <property type="protein sequence ID" value="BDT60628.1"/>
    <property type="molecule type" value="Genomic_DNA"/>
</dbReference>
<evidence type="ECO:0000313" key="2">
    <source>
        <dbReference type="EMBL" id="BDT60628.1"/>
    </source>
</evidence>
<dbReference type="Pfam" id="PF19480">
    <property type="entry name" value="DUF6016"/>
    <property type="match status" value="1"/>
</dbReference>
<sequence length="166" mass="18508">MSVVDLSSLMLDNLVIQAESSVRKRQHFNIHSTHDDPVQRLFNAIELNSYIRPHRHSQDSKIETLLGIRGELTFITFNEAGEISGAIEFGAQTAGKPIQSIGVEVPPGVWHTVIANEPGSILFEIRAGPFDSSKAKEWAPWAPPEGSEPSAAYLDWLRNRVRLLRI</sequence>
<name>A0ABM8CBF1_9BURK</name>
<dbReference type="InterPro" id="IPR046058">
    <property type="entry name" value="WbuC_cupin"/>
</dbReference>
<dbReference type="SUPFAM" id="SSF51182">
    <property type="entry name" value="RmlC-like cupins"/>
    <property type="match status" value="1"/>
</dbReference>
<accession>A0ABM8CBF1</accession>
<organism evidence="2 3">
    <name type="scientific">Massilia varians</name>
    <dbReference type="NCBI Taxonomy" id="457921"/>
    <lineage>
        <taxon>Bacteria</taxon>
        <taxon>Pseudomonadati</taxon>
        <taxon>Pseudomonadota</taxon>
        <taxon>Betaproteobacteria</taxon>
        <taxon>Burkholderiales</taxon>
        <taxon>Oxalobacteraceae</taxon>
        <taxon>Telluria group</taxon>
        <taxon>Massilia</taxon>
    </lineage>
</organism>
<feature type="domain" description="Cupin fold metalloprotein WbuC cupin" evidence="1">
    <location>
        <begin position="9"/>
        <end position="86"/>
    </location>
</feature>
<gene>
    <name evidence="2" type="ORF">MasN3_41220</name>
</gene>
<dbReference type="InterPro" id="IPR027565">
    <property type="entry name" value="Cupin_WbuC"/>
</dbReference>
<protein>
    <recommendedName>
        <fullName evidence="1">Cupin fold metalloprotein WbuC cupin domain-containing protein</fullName>
    </recommendedName>
</protein>
<dbReference type="Proteomes" id="UP001163336">
    <property type="component" value="Chromosome"/>
</dbReference>
<evidence type="ECO:0000313" key="3">
    <source>
        <dbReference type="Proteomes" id="UP001163336"/>
    </source>
</evidence>
<reference evidence="2" key="1">
    <citation type="submission" date="2022-11" db="EMBL/GenBank/DDBJ databases">
        <title>Isolation and characterization of PLA-degrading bacterium Massilia sp. from Antarctic soil.</title>
        <authorList>
            <person name="Sato K."/>
            <person name="Gomez-Fuentes C."/>
            <person name="Ahmad S.A."/>
            <person name="Zulkharnain A."/>
        </authorList>
    </citation>
    <scope>NUCLEOTIDE SEQUENCE</scope>
    <source>
        <strain evidence="2">N-3</strain>
    </source>
</reference>
<evidence type="ECO:0000259" key="1">
    <source>
        <dbReference type="Pfam" id="PF19480"/>
    </source>
</evidence>
<dbReference type="RefSeq" id="WP_281909888.1">
    <property type="nucleotide sequence ID" value="NZ_AP026966.1"/>
</dbReference>